<accession>A0A1G7NYH6</accession>
<dbReference type="CDD" id="cd00090">
    <property type="entry name" value="HTH_ARSR"/>
    <property type="match status" value="1"/>
</dbReference>
<dbReference type="InterPro" id="IPR036388">
    <property type="entry name" value="WH-like_DNA-bd_sf"/>
</dbReference>
<gene>
    <name evidence="4" type="ORF">SAMN05216218_109203</name>
</gene>
<evidence type="ECO:0000256" key="1">
    <source>
        <dbReference type="SAM" id="MobiDB-lite"/>
    </source>
</evidence>
<dbReference type="Pfam" id="PF24034">
    <property type="entry name" value="DUF7343"/>
    <property type="match status" value="1"/>
</dbReference>
<feature type="transmembrane region" description="Helical" evidence="2">
    <location>
        <begin position="12"/>
        <end position="31"/>
    </location>
</feature>
<proteinExistence type="predicted"/>
<name>A0A1G7NYH6_9EURY</name>
<protein>
    <submittedName>
        <fullName evidence="4">MarR family protein</fullName>
    </submittedName>
</protein>
<dbReference type="STRING" id="660518.SAMN05216218_109203"/>
<reference evidence="5" key="1">
    <citation type="submission" date="2016-10" db="EMBL/GenBank/DDBJ databases">
        <authorList>
            <person name="Varghese N."/>
            <person name="Submissions S."/>
        </authorList>
    </citation>
    <scope>NUCLEOTIDE SEQUENCE [LARGE SCALE GENOMIC DNA]</scope>
    <source>
        <strain evidence="5">IBRC-M 10760</strain>
    </source>
</reference>
<dbReference type="Gene3D" id="1.10.10.10">
    <property type="entry name" value="Winged helix-like DNA-binding domain superfamily/Winged helix DNA-binding domain"/>
    <property type="match status" value="1"/>
</dbReference>
<keyword evidence="2" id="KW-1133">Transmembrane helix</keyword>
<feature type="transmembrane region" description="Helical" evidence="2">
    <location>
        <begin position="51"/>
        <end position="76"/>
    </location>
</feature>
<dbReference type="AlphaFoldDB" id="A0A1G7NYH6"/>
<dbReference type="SUPFAM" id="SSF46785">
    <property type="entry name" value="Winged helix' DNA-binding domain"/>
    <property type="match status" value="1"/>
</dbReference>
<feature type="region of interest" description="Disordered" evidence="1">
    <location>
        <begin position="77"/>
        <end position="118"/>
    </location>
</feature>
<dbReference type="Proteomes" id="UP000199076">
    <property type="component" value="Unassembled WGS sequence"/>
</dbReference>
<evidence type="ECO:0000313" key="5">
    <source>
        <dbReference type="Proteomes" id="UP000199076"/>
    </source>
</evidence>
<dbReference type="InterPro" id="IPR055767">
    <property type="entry name" value="DUF7343"/>
</dbReference>
<evidence type="ECO:0000259" key="3">
    <source>
        <dbReference type="Pfam" id="PF24034"/>
    </source>
</evidence>
<keyword evidence="2" id="KW-0472">Membrane</keyword>
<evidence type="ECO:0000313" key="4">
    <source>
        <dbReference type="EMBL" id="SDF79138.1"/>
    </source>
</evidence>
<feature type="compositionally biased region" description="Basic and acidic residues" evidence="1">
    <location>
        <begin position="80"/>
        <end position="93"/>
    </location>
</feature>
<dbReference type="RefSeq" id="WP_092693159.1">
    <property type="nucleotide sequence ID" value="NZ_FNBK01000009.1"/>
</dbReference>
<evidence type="ECO:0000256" key="2">
    <source>
        <dbReference type="SAM" id="Phobius"/>
    </source>
</evidence>
<dbReference type="InterPro" id="IPR036390">
    <property type="entry name" value="WH_DNA-bd_sf"/>
</dbReference>
<feature type="domain" description="DUF7343" evidence="3">
    <location>
        <begin position="128"/>
        <end position="187"/>
    </location>
</feature>
<keyword evidence="2" id="KW-0812">Transmembrane</keyword>
<sequence>MDLRPLQRTHLFAAVVFVAAVLVLAVQLITPSPVMVSVGETGAETTTVGQYFTYSEVAVVAVAAVVCGASGTYLLVGARTDPDPPRSPVEDARPQPIANGGVEPDPPRGGDGGATPEERWQETLGGLANNQATIYELLIEADGELPQRTLVEETDLSKATVSRTLDKLEHRGLVERTRDGLGNTVRLT</sequence>
<keyword evidence="5" id="KW-1185">Reference proteome</keyword>
<organism evidence="4 5">
    <name type="scientific">Halorientalis regularis</name>
    <dbReference type="NCBI Taxonomy" id="660518"/>
    <lineage>
        <taxon>Archaea</taxon>
        <taxon>Methanobacteriati</taxon>
        <taxon>Methanobacteriota</taxon>
        <taxon>Stenosarchaea group</taxon>
        <taxon>Halobacteria</taxon>
        <taxon>Halobacteriales</taxon>
        <taxon>Haloarculaceae</taxon>
        <taxon>Halorientalis</taxon>
    </lineage>
</organism>
<dbReference type="EMBL" id="FNBK01000009">
    <property type="protein sequence ID" value="SDF79138.1"/>
    <property type="molecule type" value="Genomic_DNA"/>
</dbReference>
<dbReference type="InterPro" id="IPR011991">
    <property type="entry name" value="ArsR-like_HTH"/>
</dbReference>